<dbReference type="PANTHER" id="PTHR42954:SF2">
    <property type="entry name" value="FE(2+) TRANSPORT PROTEIN A"/>
    <property type="match status" value="1"/>
</dbReference>
<dbReference type="Pfam" id="PF04023">
    <property type="entry name" value="FeoA"/>
    <property type="match status" value="1"/>
</dbReference>
<sequence>MYLNALPKGCHAVIDHVEPRGAADPITARLLELGFVPGEPVQMVAHGPMGADPIAVRVGTTRFALRRDEAARVYLRDNA</sequence>
<dbReference type="Proteomes" id="UP000188604">
    <property type="component" value="Chromosome"/>
</dbReference>
<dbReference type="RefSeq" id="WP_077806529.1">
    <property type="nucleotide sequence ID" value="NZ_BJXS01000002.1"/>
</dbReference>
<protein>
    <submittedName>
        <fullName evidence="2">Iron transporter</fullName>
    </submittedName>
</protein>
<dbReference type="OrthoDB" id="7173531at2"/>
<dbReference type="KEGG" id="nch:A0U93_05875"/>
<name>A0A1U9KP63_9PROT</name>
<dbReference type="InterPro" id="IPR052713">
    <property type="entry name" value="FeoA"/>
</dbReference>
<dbReference type="SUPFAM" id="SSF50037">
    <property type="entry name" value="C-terminal domain of transcriptional repressors"/>
    <property type="match status" value="1"/>
</dbReference>
<proteinExistence type="predicted"/>
<dbReference type="STRING" id="320497.A0U93_05875"/>
<dbReference type="EMBL" id="CP014691">
    <property type="protein sequence ID" value="AQS87543.1"/>
    <property type="molecule type" value="Genomic_DNA"/>
</dbReference>
<evidence type="ECO:0000313" key="3">
    <source>
        <dbReference type="Proteomes" id="UP000188604"/>
    </source>
</evidence>
<dbReference type="GO" id="GO:0046914">
    <property type="term" value="F:transition metal ion binding"/>
    <property type="evidence" value="ECO:0007669"/>
    <property type="project" value="InterPro"/>
</dbReference>
<organism evidence="2 3">
    <name type="scientific">Neoasaia chiangmaiensis</name>
    <dbReference type="NCBI Taxonomy" id="320497"/>
    <lineage>
        <taxon>Bacteria</taxon>
        <taxon>Pseudomonadati</taxon>
        <taxon>Pseudomonadota</taxon>
        <taxon>Alphaproteobacteria</taxon>
        <taxon>Acetobacterales</taxon>
        <taxon>Acetobacteraceae</taxon>
        <taxon>Neoasaia</taxon>
    </lineage>
</organism>
<evidence type="ECO:0000313" key="2">
    <source>
        <dbReference type="EMBL" id="AQS87543.1"/>
    </source>
</evidence>
<feature type="domain" description="Ferrous iron transporter FeoA-like" evidence="1">
    <location>
        <begin position="1"/>
        <end position="77"/>
    </location>
</feature>
<dbReference type="PANTHER" id="PTHR42954">
    <property type="entry name" value="FE(2+) TRANSPORT PROTEIN A"/>
    <property type="match status" value="1"/>
</dbReference>
<accession>A0A1U9KP63</accession>
<dbReference type="InterPro" id="IPR008988">
    <property type="entry name" value="Transcriptional_repressor_C"/>
</dbReference>
<reference evidence="2 3" key="1">
    <citation type="submission" date="2016-03" db="EMBL/GenBank/DDBJ databases">
        <title>Acetic acid bacteria sequencing.</title>
        <authorList>
            <person name="Brandt J."/>
            <person name="Jakob F."/>
            <person name="Vogel R.F."/>
        </authorList>
    </citation>
    <scope>NUCLEOTIDE SEQUENCE [LARGE SCALE GENOMIC DNA]</scope>
    <source>
        <strain evidence="2 3">NBRC 101099</strain>
    </source>
</reference>
<dbReference type="SMART" id="SM00899">
    <property type="entry name" value="FeoA"/>
    <property type="match status" value="1"/>
</dbReference>
<evidence type="ECO:0000259" key="1">
    <source>
        <dbReference type="SMART" id="SM00899"/>
    </source>
</evidence>
<dbReference type="Gene3D" id="2.30.30.90">
    <property type="match status" value="1"/>
</dbReference>
<keyword evidence="3" id="KW-1185">Reference proteome</keyword>
<dbReference type="InterPro" id="IPR007167">
    <property type="entry name" value="Fe-transptr_FeoA-like"/>
</dbReference>
<gene>
    <name evidence="2" type="ORF">A0U93_05875</name>
</gene>
<dbReference type="InterPro" id="IPR038157">
    <property type="entry name" value="FeoA_core_dom"/>
</dbReference>
<dbReference type="AlphaFoldDB" id="A0A1U9KP63"/>